<keyword evidence="14 19" id="KW-0234">DNA repair</keyword>
<evidence type="ECO:0000256" key="14">
    <source>
        <dbReference type="ARBA" id="ARBA00023204"/>
    </source>
</evidence>
<dbReference type="GO" id="GO:0006301">
    <property type="term" value="P:DNA damage tolerance"/>
    <property type="evidence" value="ECO:0007669"/>
    <property type="project" value="InterPro"/>
</dbReference>
<dbReference type="UniPathway" id="UPA00143"/>
<comment type="catalytic activity">
    <reaction evidence="1 20">
        <text>S-ubiquitinyl-[E2 ubiquitin-conjugating enzyme]-L-cysteine + [acceptor protein]-L-lysine = [E2 ubiquitin-conjugating enzyme]-L-cysteine + N(6)-ubiquitinyl-[acceptor protein]-L-lysine.</text>
        <dbReference type="EC" id="2.3.2.27"/>
    </reaction>
</comment>
<dbReference type="GO" id="GO:0061630">
    <property type="term" value="F:ubiquitin protein ligase activity"/>
    <property type="evidence" value="ECO:0007669"/>
    <property type="project" value="UniProtKB-UniRule"/>
</dbReference>
<evidence type="ECO:0000256" key="21">
    <source>
        <dbReference type="SAM" id="MobiDB-lite"/>
    </source>
</evidence>
<evidence type="ECO:0000256" key="8">
    <source>
        <dbReference type="ARBA" id="ARBA00022723"/>
    </source>
</evidence>
<dbReference type="GO" id="GO:0003697">
    <property type="term" value="F:single-stranded DNA binding"/>
    <property type="evidence" value="ECO:0007669"/>
    <property type="project" value="UniProtKB-UniRule"/>
</dbReference>
<evidence type="ECO:0000256" key="15">
    <source>
        <dbReference type="ARBA" id="ARBA00023242"/>
    </source>
</evidence>
<dbReference type="Gene3D" id="3.30.40.10">
    <property type="entry name" value="Zinc/RING finger domain, C3HC4 (zinc finger)"/>
    <property type="match status" value="1"/>
</dbReference>
<dbReference type="FunFam" id="3.30.40.10:FF:000172">
    <property type="entry name" value="E3 ubiquitin-protein ligase RAD18"/>
    <property type="match status" value="1"/>
</dbReference>
<evidence type="ECO:0000256" key="18">
    <source>
        <dbReference type="PROSITE-ProRule" id="PRU00175"/>
    </source>
</evidence>
<dbReference type="GO" id="GO:0006513">
    <property type="term" value="P:protein monoubiquitination"/>
    <property type="evidence" value="ECO:0007669"/>
    <property type="project" value="InterPro"/>
</dbReference>
<keyword evidence="12 20" id="KW-0862">Zinc</keyword>
<evidence type="ECO:0000256" key="17">
    <source>
        <dbReference type="ARBA" id="ARBA00066140"/>
    </source>
</evidence>
<dbReference type="Proteomes" id="UP000319663">
    <property type="component" value="Unassembled WGS sequence"/>
</dbReference>
<dbReference type="SMART" id="SM00513">
    <property type="entry name" value="SAP"/>
    <property type="match status" value="1"/>
</dbReference>
<name>A0A507R2S6_MONPU</name>
<dbReference type="PROSITE" id="PS51908">
    <property type="entry name" value="ZF_UBZ4"/>
    <property type="match status" value="1"/>
</dbReference>
<dbReference type="GO" id="GO:0006281">
    <property type="term" value="P:DNA repair"/>
    <property type="evidence" value="ECO:0007669"/>
    <property type="project" value="UniProtKB-KW"/>
</dbReference>
<gene>
    <name evidence="25" type="primary">RAD18</name>
    <name evidence="25" type="ORF">MPDQ_007111</name>
</gene>
<dbReference type="GO" id="GO:0008270">
    <property type="term" value="F:zinc ion binding"/>
    <property type="evidence" value="ECO:0007669"/>
    <property type="project" value="UniProtKB-KW"/>
</dbReference>
<dbReference type="Pfam" id="PF13923">
    <property type="entry name" value="zf-C3HC4_2"/>
    <property type="match status" value="1"/>
</dbReference>
<dbReference type="InterPro" id="IPR003034">
    <property type="entry name" value="SAP_dom"/>
</dbReference>
<evidence type="ECO:0000259" key="24">
    <source>
        <dbReference type="PROSITE" id="PS51908"/>
    </source>
</evidence>
<keyword evidence="26" id="KW-1185">Reference proteome</keyword>
<dbReference type="SMART" id="SM00734">
    <property type="entry name" value="ZnF_Rad18"/>
    <property type="match status" value="1"/>
</dbReference>
<keyword evidence="8 20" id="KW-0479">Metal-binding</keyword>
<comment type="subunit">
    <text evidence="17 20">Interacts with E2 UBC2, forming a complex with ubiquitin ligase activity.</text>
</comment>
<keyword evidence="10 18" id="KW-0863">Zinc-finger</keyword>
<dbReference type="EMBL" id="VIFY01000007">
    <property type="protein sequence ID" value="TQB76716.1"/>
    <property type="molecule type" value="Genomic_DNA"/>
</dbReference>
<dbReference type="STRING" id="5098.A0A507R2S6"/>
<dbReference type="InterPro" id="IPR013083">
    <property type="entry name" value="Znf_RING/FYVE/PHD"/>
</dbReference>
<keyword evidence="11 20" id="KW-0833">Ubl conjugation pathway</keyword>
<dbReference type="SMART" id="SM00184">
    <property type="entry name" value="RING"/>
    <property type="match status" value="1"/>
</dbReference>
<comment type="caution">
    <text evidence="25">The sequence shown here is derived from an EMBL/GenBank/DDBJ whole genome shotgun (WGS) entry which is preliminary data.</text>
</comment>
<evidence type="ECO:0000256" key="5">
    <source>
        <dbReference type="ARBA" id="ARBA00012483"/>
    </source>
</evidence>
<feature type="domain" description="RING-type" evidence="22">
    <location>
        <begin position="31"/>
        <end position="69"/>
    </location>
</feature>
<comment type="pathway">
    <text evidence="3 20">Protein modification; protein ubiquitination.</text>
</comment>
<comment type="function">
    <text evidence="16 20">E3 RING-finger protein, member of the UBC2/RAD6 epistasis group. Associates to the E2 ubiquitin conjugating enzyme UBC2/RAD6 to form the UBC2-RAD18 ubiquitin ligase complex involved in postreplicative repair (PRR) of damaged DNA.</text>
</comment>
<organism evidence="25 26">
    <name type="scientific">Monascus purpureus</name>
    <name type="common">Red mold</name>
    <name type="synonym">Monascus anka</name>
    <dbReference type="NCBI Taxonomy" id="5098"/>
    <lineage>
        <taxon>Eukaryota</taxon>
        <taxon>Fungi</taxon>
        <taxon>Dikarya</taxon>
        <taxon>Ascomycota</taxon>
        <taxon>Pezizomycotina</taxon>
        <taxon>Eurotiomycetes</taxon>
        <taxon>Eurotiomycetidae</taxon>
        <taxon>Eurotiales</taxon>
        <taxon>Aspergillaceae</taxon>
        <taxon>Monascus</taxon>
    </lineage>
</organism>
<evidence type="ECO:0000256" key="11">
    <source>
        <dbReference type="ARBA" id="ARBA00022786"/>
    </source>
</evidence>
<evidence type="ECO:0000313" key="25">
    <source>
        <dbReference type="EMBL" id="TQB76716.1"/>
    </source>
</evidence>
<evidence type="ECO:0000256" key="2">
    <source>
        <dbReference type="ARBA" id="ARBA00004123"/>
    </source>
</evidence>
<dbReference type="AlphaFoldDB" id="A0A507R2S6"/>
<dbReference type="InterPro" id="IPR039577">
    <property type="entry name" value="Rad18"/>
</dbReference>
<feature type="domain" description="SAP" evidence="23">
    <location>
        <begin position="237"/>
        <end position="271"/>
    </location>
</feature>
<dbReference type="InterPro" id="IPR001841">
    <property type="entry name" value="Znf_RING"/>
</dbReference>
<reference evidence="25 26" key="1">
    <citation type="submission" date="2019-06" db="EMBL/GenBank/DDBJ databases">
        <title>Wine fermentation using esterase from Monascus purpureus.</title>
        <authorList>
            <person name="Geng C."/>
            <person name="Zhang Y."/>
        </authorList>
    </citation>
    <scope>NUCLEOTIDE SEQUENCE [LARGE SCALE GENOMIC DNA]</scope>
    <source>
        <strain evidence="25">HQ1</strain>
    </source>
</reference>
<proteinExistence type="inferred from homology"/>
<evidence type="ECO:0000256" key="13">
    <source>
        <dbReference type="ARBA" id="ARBA00023125"/>
    </source>
</evidence>
<dbReference type="NCBIfam" id="TIGR00599">
    <property type="entry name" value="rad18"/>
    <property type="match status" value="1"/>
</dbReference>
<evidence type="ECO:0000256" key="6">
    <source>
        <dbReference type="ARBA" id="ARBA00015551"/>
    </source>
</evidence>
<evidence type="ECO:0000256" key="4">
    <source>
        <dbReference type="ARBA" id="ARBA00009506"/>
    </source>
</evidence>
<evidence type="ECO:0000256" key="9">
    <source>
        <dbReference type="ARBA" id="ARBA00022763"/>
    </source>
</evidence>
<dbReference type="OrthoDB" id="9049620at2759"/>
<dbReference type="GO" id="GO:0005634">
    <property type="term" value="C:nucleus"/>
    <property type="evidence" value="ECO:0007669"/>
    <property type="project" value="UniProtKB-SubCell"/>
</dbReference>
<evidence type="ECO:0000259" key="22">
    <source>
        <dbReference type="PROSITE" id="PS50089"/>
    </source>
</evidence>
<feature type="region of interest" description="Disordered" evidence="21">
    <location>
        <begin position="108"/>
        <end position="173"/>
    </location>
</feature>
<dbReference type="InterPro" id="IPR004580">
    <property type="entry name" value="Rad18_fungi"/>
</dbReference>
<feature type="compositionally biased region" description="Polar residues" evidence="21">
    <location>
        <begin position="405"/>
        <end position="419"/>
    </location>
</feature>
<dbReference type="PROSITE" id="PS00518">
    <property type="entry name" value="ZF_RING_1"/>
    <property type="match status" value="1"/>
</dbReference>
<evidence type="ECO:0000256" key="20">
    <source>
        <dbReference type="RuleBase" id="RU368093"/>
    </source>
</evidence>
<keyword evidence="13 20" id="KW-0238">DNA-binding</keyword>
<dbReference type="PANTHER" id="PTHR14134">
    <property type="entry name" value="E3 UBIQUITIN-PROTEIN LIGASE RAD18"/>
    <property type="match status" value="1"/>
</dbReference>
<evidence type="ECO:0000256" key="19">
    <source>
        <dbReference type="PROSITE-ProRule" id="PRU01256"/>
    </source>
</evidence>
<dbReference type="SUPFAM" id="SSF57850">
    <property type="entry name" value="RING/U-box"/>
    <property type="match status" value="1"/>
</dbReference>
<dbReference type="PROSITE" id="PS50089">
    <property type="entry name" value="ZF_RING_2"/>
    <property type="match status" value="1"/>
</dbReference>
<comment type="similarity">
    <text evidence="4 20">Belongs to the RAD18 family.</text>
</comment>
<dbReference type="EC" id="2.3.2.27" evidence="5 20"/>
<accession>A0A507R2S6</accession>
<keyword evidence="7 20" id="KW-0808">Transferase</keyword>
<keyword evidence="15 20" id="KW-0539">Nucleus</keyword>
<evidence type="ECO:0000256" key="1">
    <source>
        <dbReference type="ARBA" id="ARBA00000900"/>
    </source>
</evidence>
<comment type="subcellular location">
    <subcellularLocation>
        <location evidence="2 20">Nucleus</location>
    </subcellularLocation>
</comment>
<protein>
    <recommendedName>
        <fullName evidence="6 20">Postreplication repair E3 ubiquitin-protein ligase RAD18</fullName>
        <ecNumber evidence="5 20">2.3.2.27</ecNumber>
    </recommendedName>
    <alternativeName>
        <fullName evidence="20">RING-type E3 ubiquitin transferase RAD18</fullName>
    </alternativeName>
</protein>
<evidence type="ECO:0000256" key="16">
    <source>
        <dbReference type="ARBA" id="ARBA00054102"/>
    </source>
</evidence>
<sequence>MNNSSFDIPDSTDWLNTPLSLLTPLESSLRCQVCKDFFNNPVITSCSHTFCSLCIRRCLSTEGKCPACRSSDQELRLRRNWAVQEVVDAFRNARPSVLELARRATSTGSEEGDYMLEQPALKKRKVNDGQDAGSLDEDTTGSFKGRQTRSRRSRVDSQSQSQTEVIEDSQDEDFVPDDGLVACPICNRRMKNEAVFQHLDACTGTSANTPKQTSFGSLKPISRNMAKPPERLPAMNYSILKDGVLRRKLRDLGIPDWGPRPLLQRRHTEWMNLWNANCDSKTPKSKKELLRELDIWERTQGGQAAASPSVGSTNSVMRKDFDGAAWSASHDYEFKRLIASARQRSDAMVRSTIPQASVAQEKPEVPPKSEAFHDSPTAADDVQKPAQLPVRQMGVNDAEDAVHAYQNTSDTQAIKNPAE</sequence>
<evidence type="ECO:0000256" key="7">
    <source>
        <dbReference type="ARBA" id="ARBA00022679"/>
    </source>
</evidence>
<evidence type="ECO:0000256" key="10">
    <source>
        <dbReference type="ARBA" id="ARBA00022771"/>
    </source>
</evidence>
<evidence type="ECO:0000313" key="26">
    <source>
        <dbReference type="Proteomes" id="UP000319663"/>
    </source>
</evidence>
<evidence type="ECO:0000256" key="12">
    <source>
        <dbReference type="ARBA" id="ARBA00022833"/>
    </source>
</evidence>
<dbReference type="PROSITE" id="PS50800">
    <property type="entry name" value="SAP"/>
    <property type="match status" value="1"/>
</dbReference>
<feature type="region of interest" description="Disordered" evidence="21">
    <location>
        <begin position="354"/>
        <end position="419"/>
    </location>
</feature>
<dbReference type="InterPro" id="IPR017907">
    <property type="entry name" value="Znf_RING_CS"/>
</dbReference>
<feature type="compositionally biased region" description="Basic and acidic residues" evidence="21">
    <location>
        <begin position="361"/>
        <end position="373"/>
    </location>
</feature>
<feature type="domain" description="UBZ4-type" evidence="24">
    <location>
        <begin position="180"/>
        <end position="207"/>
    </location>
</feature>
<keyword evidence="9 19" id="KW-0227">DNA damage</keyword>
<dbReference type="InterPro" id="IPR006642">
    <property type="entry name" value="Rad18_UBZ4"/>
</dbReference>
<evidence type="ECO:0000256" key="3">
    <source>
        <dbReference type="ARBA" id="ARBA00004906"/>
    </source>
</evidence>
<dbReference type="PANTHER" id="PTHR14134:SF2">
    <property type="entry name" value="E3 UBIQUITIN-PROTEIN LIGASE RAD18"/>
    <property type="match status" value="1"/>
</dbReference>
<evidence type="ECO:0000259" key="23">
    <source>
        <dbReference type="PROSITE" id="PS50800"/>
    </source>
</evidence>
<dbReference type="GO" id="GO:0097505">
    <property type="term" value="C:Rad6-Rad18 complex"/>
    <property type="evidence" value="ECO:0007669"/>
    <property type="project" value="TreeGrafter"/>
</dbReference>